<feature type="domain" description="Zn(2)-C6 fungal-type" evidence="7">
    <location>
        <begin position="19"/>
        <end position="49"/>
    </location>
</feature>
<evidence type="ECO:0000256" key="6">
    <source>
        <dbReference type="SAM" id="MobiDB-lite"/>
    </source>
</evidence>
<dbReference type="SMART" id="SM00066">
    <property type="entry name" value="GAL4"/>
    <property type="match status" value="1"/>
</dbReference>
<dbReference type="SUPFAM" id="SSF57701">
    <property type="entry name" value="Zn2/Cys6 DNA-binding domain"/>
    <property type="match status" value="1"/>
</dbReference>
<evidence type="ECO:0000256" key="2">
    <source>
        <dbReference type="ARBA" id="ARBA00023015"/>
    </source>
</evidence>
<evidence type="ECO:0000256" key="4">
    <source>
        <dbReference type="ARBA" id="ARBA00023163"/>
    </source>
</evidence>
<dbReference type="CDD" id="cd00067">
    <property type="entry name" value="GAL4"/>
    <property type="match status" value="1"/>
</dbReference>
<accession>A0ABR4JF26</accession>
<keyword evidence="4" id="KW-0804">Transcription</keyword>
<keyword evidence="9" id="KW-1185">Reference proteome</keyword>
<organism evidence="8 9">
    <name type="scientific">Aspergillus pseudoustus</name>
    <dbReference type="NCBI Taxonomy" id="1810923"/>
    <lineage>
        <taxon>Eukaryota</taxon>
        <taxon>Fungi</taxon>
        <taxon>Dikarya</taxon>
        <taxon>Ascomycota</taxon>
        <taxon>Pezizomycotina</taxon>
        <taxon>Eurotiomycetes</taxon>
        <taxon>Eurotiomycetidae</taxon>
        <taxon>Eurotiales</taxon>
        <taxon>Aspergillaceae</taxon>
        <taxon>Aspergillus</taxon>
        <taxon>Aspergillus subgen. Nidulantes</taxon>
    </lineage>
</organism>
<evidence type="ECO:0000256" key="3">
    <source>
        <dbReference type="ARBA" id="ARBA00023125"/>
    </source>
</evidence>
<evidence type="ECO:0000256" key="5">
    <source>
        <dbReference type="ARBA" id="ARBA00023242"/>
    </source>
</evidence>
<dbReference type="Pfam" id="PF04082">
    <property type="entry name" value="Fungal_trans"/>
    <property type="match status" value="1"/>
</dbReference>
<comment type="caution">
    <text evidence="8">The sequence shown here is derived from an EMBL/GenBank/DDBJ whole genome shotgun (WGS) entry which is preliminary data.</text>
</comment>
<keyword evidence="3" id="KW-0238">DNA-binding</keyword>
<evidence type="ECO:0000256" key="1">
    <source>
        <dbReference type="ARBA" id="ARBA00022723"/>
    </source>
</evidence>
<feature type="region of interest" description="Disordered" evidence="6">
    <location>
        <begin position="89"/>
        <end position="168"/>
    </location>
</feature>
<dbReference type="Proteomes" id="UP001610446">
    <property type="component" value="Unassembled WGS sequence"/>
</dbReference>
<reference evidence="8 9" key="1">
    <citation type="submission" date="2024-07" db="EMBL/GenBank/DDBJ databases">
        <title>Section-level genome sequencing and comparative genomics of Aspergillus sections Usti and Cavernicolus.</title>
        <authorList>
            <consortium name="Lawrence Berkeley National Laboratory"/>
            <person name="Nybo J.L."/>
            <person name="Vesth T.C."/>
            <person name="Theobald S."/>
            <person name="Frisvad J.C."/>
            <person name="Larsen T.O."/>
            <person name="Kjaerboelling I."/>
            <person name="Rothschild-Mancinelli K."/>
            <person name="Lyhne E.K."/>
            <person name="Kogle M.E."/>
            <person name="Barry K."/>
            <person name="Clum A."/>
            <person name="Na H."/>
            <person name="Ledsgaard L."/>
            <person name="Lin J."/>
            <person name="Lipzen A."/>
            <person name="Kuo A."/>
            <person name="Riley R."/>
            <person name="Mondo S."/>
            <person name="Labutti K."/>
            <person name="Haridas S."/>
            <person name="Pangalinan J."/>
            <person name="Salamov A.A."/>
            <person name="Simmons B.A."/>
            <person name="Magnuson J.K."/>
            <person name="Chen J."/>
            <person name="Drula E."/>
            <person name="Henrissat B."/>
            <person name="Wiebenga A."/>
            <person name="Lubbers R.J."/>
            <person name="Gomes A.C."/>
            <person name="Makela M.R."/>
            <person name="Stajich J."/>
            <person name="Grigoriev I.V."/>
            <person name="Mortensen U.H."/>
            <person name="De Vries R.P."/>
            <person name="Baker S.E."/>
            <person name="Andersen M.R."/>
        </authorList>
    </citation>
    <scope>NUCLEOTIDE SEQUENCE [LARGE SCALE GENOMIC DNA]</scope>
    <source>
        <strain evidence="8 9">CBS 123904</strain>
    </source>
</reference>
<gene>
    <name evidence="8" type="ORF">BJY01DRAFT_250877</name>
</gene>
<dbReference type="EMBL" id="JBFXLU010000143">
    <property type="protein sequence ID" value="KAL2838638.1"/>
    <property type="molecule type" value="Genomic_DNA"/>
</dbReference>
<dbReference type="InterPro" id="IPR053181">
    <property type="entry name" value="EcdB-like_regulator"/>
</dbReference>
<sequence length="638" mass="71706">MSLKRTADQLYPRKRAPIACNFCRRRKRKCDGQKPTCGLCSEAGAQCEYQETSHSRPVDVDAPAEEILQRLNQLENLIQCQADAISKLTRGIKSHSPEERERRDEDQIEESPAVDGNLAGLSPFLPAANGPATSPAPQQPEHLPPPPHDLILPPYTVKTPADDDDDPLTIPLGHQTTTGTLFSLKQIRSLIGDYPQDFFLQLESERRYDPIDELFHSTAAYPLSALDLRREVTDPLVAAFFTHIHPNFPLLDQQIFLPLYELFPRHIDSSCVEDALCLVVIALGKLSASLDEVGHTNSGRGHNGMDYFSAAYHILTTEWMSSFRVKETLPTALLYAAIYLCYLGRPLQTSRFVHMASTSVQFIFAQLNDKMVTQAEHNSISRLAWGCFVLECDGLAEFHLPRSGIEVLVDGMLFPRFADPSDRDGLMFLAVCSVRRLLNRVHNTIYSTGIRGAYATSPARNSNDSWKLTPSGSAMGMEGVCRELLRQVDTWYDSLPEAIKPNLEEPIPRDMHDGWLRLRYWSARHIICRPCLIHVASTMTPEDIPEYVMAYSQICVESCRVYINTSVFLLTKRTQILSCVFVLAVAHSSPLLKSSVPEFHDLVSTAIQSTELWAACDSTSEVILGIMKTIRQKQRLWF</sequence>
<evidence type="ECO:0000259" key="7">
    <source>
        <dbReference type="PROSITE" id="PS50048"/>
    </source>
</evidence>
<dbReference type="Pfam" id="PF00172">
    <property type="entry name" value="Zn_clus"/>
    <property type="match status" value="1"/>
</dbReference>
<keyword evidence="2" id="KW-0805">Transcription regulation</keyword>
<dbReference type="InterPro" id="IPR036864">
    <property type="entry name" value="Zn2-C6_fun-type_DNA-bd_sf"/>
</dbReference>
<name>A0ABR4JF26_9EURO</name>
<dbReference type="CDD" id="cd12148">
    <property type="entry name" value="fungal_TF_MHR"/>
    <property type="match status" value="1"/>
</dbReference>
<keyword evidence="5" id="KW-0539">Nucleus</keyword>
<protein>
    <recommendedName>
        <fullName evidence="7">Zn(2)-C6 fungal-type domain-containing protein</fullName>
    </recommendedName>
</protein>
<proteinExistence type="predicted"/>
<dbReference type="InterPro" id="IPR001138">
    <property type="entry name" value="Zn2Cys6_DnaBD"/>
</dbReference>
<dbReference type="PROSITE" id="PS00463">
    <property type="entry name" value="ZN2_CY6_FUNGAL_1"/>
    <property type="match status" value="1"/>
</dbReference>
<evidence type="ECO:0000313" key="8">
    <source>
        <dbReference type="EMBL" id="KAL2838638.1"/>
    </source>
</evidence>
<keyword evidence="1" id="KW-0479">Metal-binding</keyword>
<evidence type="ECO:0000313" key="9">
    <source>
        <dbReference type="Proteomes" id="UP001610446"/>
    </source>
</evidence>
<feature type="compositionally biased region" description="Basic and acidic residues" evidence="6">
    <location>
        <begin position="95"/>
        <end position="105"/>
    </location>
</feature>
<dbReference type="Gene3D" id="4.10.240.10">
    <property type="entry name" value="Zn(2)-C6 fungal-type DNA-binding domain"/>
    <property type="match status" value="1"/>
</dbReference>
<dbReference type="PANTHER" id="PTHR47785">
    <property type="entry name" value="ZN(II)2CYS6 TRANSCRIPTION FACTOR (EUROFUNG)-RELATED-RELATED"/>
    <property type="match status" value="1"/>
</dbReference>
<dbReference type="InterPro" id="IPR007219">
    <property type="entry name" value="XnlR_reg_dom"/>
</dbReference>
<dbReference type="PROSITE" id="PS50048">
    <property type="entry name" value="ZN2_CY6_FUNGAL_2"/>
    <property type="match status" value="1"/>
</dbReference>